<feature type="region of interest" description="Disordered" evidence="32">
    <location>
        <begin position="1925"/>
        <end position="1951"/>
    </location>
</feature>
<evidence type="ECO:0000256" key="25">
    <source>
        <dbReference type="ARBA" id="ARBA00063713"/>
    </source>
</evidence>
<accession>A6IXW2</accession>
<keyword evidence="14" id="KW-0159">Chromosome partition</keyword>
<dbReference type="InterPro" id="IPR054086">
    <property type="entry name" value="Cep192-like_D2"/>
</dbReference>
<evidence type="ECO:0000256" key="21">
    <source>
        <dbReference type="ARBA" id="ARBA00023242"/>
    </source>
</evidence>
<evidence type="ECO:0000256" key="26">
    <source>
        <dbReference type="ARBA" id="ARBA00069334"/>
    </source>
</evidence>
<dbReference type="GO" id="GO:0051301">
    <property type="term" value="P:cell division"/>
    <property type="evidence" value="ECO:0007669"/>
    <property type="project" value="UniProtKB-KW"/>
</dbReference>
<feature type="domain" description="Cep192/Spd-2-like" evidence="38">
    <location>
        <begin position="2484"/>
        <end position="2600"/>
    </location>
</feature>
<feature type="domain" description="Cep192-like" evidence="39">
    <location>
        <begin position="2606"/>
        <end position="2781"/>
    </location>
</feature>
<dbReference type="GO" id="GO:0007059">
    <property type="term" value="P:chromosome segregation"/>
    <property type="evidence" value="ECO:0007669"/>
    <property type="project" value="UniProtKB-KW"/>
</dbReference>
<dbReference type="GO" id="GO:0005643">
    <property type="term" value="C:nuclear pore"/>
    <property type="evidence" value="ECO:0007669"/>
    <property type="project" value="UniProtKB-SubCell"/>
</dbReference>
<dbReference type="InterPro" id="IPR054088">
    <property type="entry name" value="Cep192-like_D8"/>
</dbReference>
<evidence type="ECO:0000256" key="23">
    <source>
        <dbReference type="ARBA" id="ARBA00023328"/>
    </source>
</evidence>
<evidence type="ECO:0000259" key="36">
    <source>
        <dbReference type="Pfam" id="PF22066"/>
    </source>
</evidence>
<dbReference type="SUPFAM" id="SSF50978">
    <property type="entry name" value="WD40 repeat-like"/>
    <property type="match status" value="1"/>
</dbReference>
<evidence type="ECO:0000256" key="17">
    <source>
        <dbReference type="ARBA" id="ARBA00023010"/>
    </source>
</evidence>
<comment type="subunit">
    <text evidence="25">Component of the Nup107-160 subcomplex of the nuclear pore complex (NPC). The Nup107-160 subcomplex includes NUP160, NUP133, NUP107, NUP98, NUP85, NUP43, NUP37, SEH1 and SEC13. The SEH1 subunit appears to be only weakly associated with the Nup107-160 subcomplex. Component of the GATOR2 subcomplex, composed of MIOS, SEC13, SEH1L, WDR24 and WDR59. The GATOR2 complex interacts with CASTOR1 and CASTOR2; the interaction is negatively regulated by arginine. The GATOR2 complex interacts with SESN1, SESN2 and SESN3; the interaction is negatively regulated by amino acids. SESN1, SESN2 and SESN3 convey leucine availability via direct interaction with SEH1L and WDR24.</text>
</comment>
<keyword evidence="19" id="KW-0206">Cytoskeleton</keyword>
<dbReference type="InterPro" id="IPR054091">
    <property type="entry name" value="Cep192-like_D5"/>
</dbReference>
<dbReference type="Pfam" id="PF25763">
    <property type="entry name" value="Aurora-A_bind_CEP192"/>
    <property type="match status" value="1"/>
</dbReference>
<dbReference type="Pfam" id="PF22066">
    <property type="entry name" value="Cep192_D8"/>
    <property type="match status" value="1"/>
</dbReference>
<dbReference type="GO" id="GO:0005765">
    <property type="term" value="C:lysosomal membrane"/>
    <property type="evidence" value="ECO:0007669"/>
    <property type="project" value="UniProtKB-SubCell"/>
</dbReference>
<dbReference type="GO" id="GO:0071539">
    <property type="term" value="P:protein localization to centrosome"/>
    <property type="evidence" value="ECO:0007669"/>
    <property type="project" value="InterPro"/>
</dbReference>
<name>A6IXW2_RAT</name>
<dbReference type="InterPro" id="IPR057665">
    <property type="entry name" value="CEP192_PLK4_bind"/>
</dbReference>
<dbReference type="Pfam" id="PF22073">
    <property type="entry name" value="Cep192_D4"/>
    <property type="match status" value="1"/>
</dbReference>
<keyword evidence="8" id="KW-0813">Transport</keyword>
<evidence type="ECO:0000256" key="31">
    <source>
        <dbReference type="PROSITE-ProRule" id="PRU00221"/>
    </source>
</evidence>
<evidence type="ECO:0000256" key="24">
    <source>
        <dbReference type="ARBA" id="ARBA00045501"/>
    </source>
</evidence>
<evidence type="ECO:0000256" key="7">
    <source>
        <dbReference type="ARBA" id="ARBA00010102"/>
    </source>
</evidence>
<evidence type="ECO:0000259" key="37">
    <source>
        <dbReference type="Pfam" id="PF22067"/>
    </source>
</evidence>
<evidence type="ECO:0000256" key="12">
    <source>
        <dbReference type="ARBA" id="ARBA00022737"/>
    </source>
</evidence>
<dbReference type="InterPro" id="IPR054087">
    <property type="entry name" value="Cep192-like_D7"/>
</dbReference>
<dbReference type="Gene3D" id="1.20.5.520">
    <property type="entry name" value="Single helix bin"/>
    <property type="match status" value="1"/>
</dbReference>
<dbReference type="InterPro" id="IPR001680">
    <property type="entry name" value="WD40_rpt"/>
</dbReference>
<dbReference type="PROSITE" id="PS00500">
    <property type="entry name" value="THYMOSIN_B4"/>
    <property type="match status" value="1"/>
</dbReference>
<keyword evidence="18" id="KW-0906">Nuclear pore complex</keyword>
<feature type="domain" description="Cep192-like" evidence="37">
    <location>
        <begin position="2367"/>
        <end position="2465"/>
    </location>
</feature>
<evidence type="ECO:0000256" key="22">
    <source>
        <dbReference type="ARBA" id="ARBA00023306"/>
    </source>
</evidence>
<dbReference type="SMART" id="SM00320">
    <property type="entry name" value="WD40"/>
    <property type="match status" value="5"/>
</dbReference>
<dbReference type="Pfam" id="PF22060">
    <property type="entry name" value="Cep192_D1"/>
    <property type="match status" value="1"/>
</dbReference>
<evidence type="ECO:0000256" key="6">
    <source>
        <dbReference type="ARBA" id="ARBA00009511"/>
    </source>
</evidence>
<evidence type="ECO:0000256" key="20">
    <source>
        <dbReference type="ARBA" id="ARBA00023228"/>
    </source>
</evidence>
<dbReference type="Gene3D" id="2.130.10.10">
    <property type="entry name" value="YVTN repeat-like/Quinoprotein amine dehydrogenase"/>
    <property type="match status" value="2"/>
</dbReference>
<dbReference type="PROSITE" id="PS50082">
    <property type="entry name" value="WD_REPEATS_2"/>
    <property type="match status" value="1"/>
</dbReference>
<dbReference type="Pfam" id="PF22074">
    <property type="entry name" value="Cep192_D5"/>
    <property type="match status" value="1"/>
</dbReference>
<comment type="function">
    <text evidence="1">Component of the Nup107-160 subcomplex of the nuclear pore complex (NPC). The Nup107-160 subcomplex is required for the assembly of a functional NPC. The Nup107-160 subcomplex is also required for normal kinetochore microtubule attachment, mitotic progression and chromosome segregation. This subunit plays a role in recruitment of the Nup107-160 subcomplex to the kinetochore.</text>
</comment>
<dbReference type="Pfam" id="PF22076">
    <property type="entry name" value="Cep192_D6"/>
    <property type="match status" value="1"/>
</dbReference>
<evidence type="ECO:0000256" key="19">
    <source>
        <dbReference type="ARBA" id="ARBA00023212"/>
    </source>
</evidence>
<dbReference type="GO" id="GO:0003785">
    <property type="term" value="F:actin monomer binding"/>
    <property type="evidence" value="ECO:0007669"/>
    <property type="project" value="InterPro"/>
</dbReference>
<evidence type="ECO:0000256" key="11">
    <source>
        <dbReference type="ARBA" id="ARBA00022618"/>
    </source>
</evidence>
<dbReference type="GO" id="GO:0051298">
    <property type="term" value="P:centrosome duplication"/>
    <property type="evidence" value="ECO:0007669"/>
    <property type="project" value="InterPro"/>
</dbReference>
<dbReference type="GO" id="GO:0015031">
    <property type="term" value="P:protein transport"/>
    <property type="evidence" value="ECO:0007669"/>
    <property type="project" value="UniProtKB-KW"/>
</dbReference>
<feature type="region of interest" description="Disordered" evidence="32">
    <location>
        <begin position="1660"/>
        <end position="1725"/>
    </location>
</feature>
<dbReference type="Pfam" id="PF01290">
    <property type="entry name" value="Thymosin"/>
    <property type="match status" value="1"/>
</dbReference>
<keyword evidence="23" id="KW-0137">Centromere</keyword>
<keyword evidence="18" id="KW-0509">mRNA transport</keyword>
<evidence type="ECO:0000256" key="4">
    <source>
        <dbReference type="ARBA" id="ARBA00004629"/>
    </source>
</evidence>
<feature type="compositionally biased region" description="Low complexity" evidence="32">
    <location>
        <begin position="1711"/>
        <end position="1725"/>
    </location>
</feature>
<sequence length="3259" mass="358949">REQHEWKQESTSCKKMADEPDMGEITSFDKAKLKKTETQEKNTLWTKETIEQEKRRVRVRGELQEQKWHIDRCITKQSWEPGAHCAAAGSATGWQTSFPGPSVGLSLSRVAWGLDVDIWRAPLIVPPGAVENVLFQRSGKHIDGIDPQLCHYCHSQFCMRCFAATYRLLSATAIQSPGRTCENPQGIKLWPLQEGILGAGHTGSPSGECRSSRNPDVSDSLELELKVVMHSSHALNLINLKKSKENSRLAPSVAGTRFGHRLRLRRACPSGRGAPERREQARADVPYVPLPRSGGCGPHRRPLGGGPGQTAAAMFVARSIAADHKDLIHDVSFDFHGRRMATCSSDQSVKDAWDSLKGYYYYYMPVTHTRFLDLAVALQSQFQPCWGYEYELLHDARIAEHQLLILVRVQVASEGGYHKCPLNMLRCTFLETESQFCSPDDLPASAESDMIKDGSHQERLHCPNPTILKTYSCECCVCVWDKSESGDWHCTASWKTHSGSVWRVTWAHPEFGQVLASCSFDRTAAVWEEIVGESNDKLRGQSHWVKRTTLVDSRTSVTDVKFAPKHMGLMLATCSADGIVRVYEAPDVMNLSQWSLQHEISCKLCCSCISWNPSSSRAHPPMIAVGSDDSSPNSMAKVQIFEYNENTRKYAKAETLMTVTDPVHDIAFAPNLGRSFHILAIATKDVRIFTLKPVRKELTSSGGPTKFEIHIVAQFDNHNSQVWRVSWNITGTVLASSGDDGCVRLWKANYMDNWKCTGILKGNGSPVNGSSQLGNSTPSLSSNIPNLQNSLNGTSAGRLRVVKHEVPSETVVWRPVAYKTVHLFALTLLRLWFWYFHLERTNFFFKFQRCALTSREMEDFRGIAEESFPSFLTSSLLGNSEVLGNVTLQSNFGLPIAVSTLAKNRPSTDNSSATRKNNYVESAHALVKQREEEEQDNTASVQGQSLLGGLSLLQQIAMPDAKKYLEAKNPNSDFSHTSLLDNEKLLTLSNLDDSSDDDINDEEFYDDHLEAYFEQLAIPGMIYEAGGQESPENVFKFPISNSSQECGGEAVLMRRLHAVDEVLRSTYHHCTNETKGGFDPADYIKQDSESPQQNKYLAPDLGTVLNVDRCLNTETPTVSIQRDGNIASLDANGDNGINSPDTVWSPTCERRACEFYESGAKTNDEKSRSLGMSAEQAIRRYNTGHIAYQDWTDTDLSQNVVYQNEDGKWVTDLAYYTSFIDQQGVQMSPNNEMNEDFRSGSDALDLIAKDEEEFNKEHPFIQDEKIDVQNTSAALGDASWVATVNYHLLRKSLGTSEFDKDDGSYLRLSLGEFFAERSEALGCLGGGKDVKRPSFGYFIRSPEEREPVALIKSDLSRSNLEKEVTHLRHGFSSGDLNEKSRAQLSKGSVTLEAEELQRTSQVDEDDRTLTASRSQTEDTLCSNNKFLEYENTLSGGGDSVLRISTIASAIADVSLSTDPAQLVAMMKALTNKRGKTFQDDERQDRSVISHFLPNDLEKSNRSNACDMEKYLIQTELSSCEGAQGPFSTADTSDIWDLSVPEQQTVQDMSMVNVCATNTREAEEDTAAIFHDENIESDTQESLRTMTCSNSVLTNIRENRNTAMRGVTCSAGELLDMQNSEGAASVSIPAPASRSDSSLRDPRGPSFSIAQQCEEIQDNIEQGRKKECVSETGSGDKHVTFEDTHVVLPKSVDLQTASPDSGKSGSQDQESFRLSMSPLSHSSPSEISGNFSGCALQSLDSACHQRLHLESDLSQLACSHADMSRLTYVSGQENTLPVTAADESSEDHKSDLTSELSTTIVRASPTPPEEQTVEKLRDKIPGQNAEQVSLPCVTQSKPGLGNMTETLSLRNGFEDGEPNFTSSQNISSKSGKPLETGKKESTSSSSEQDLIGQALLNKAGLNHRSGPAILNLPVLSQKTVGQSQRLTPTCLSTASSESSSQIPDLGTSGNQHNPAPHILAHASVAKVQNQPAVCPTLWTGHSVYTAPGAPQYLGPVSSSGNATLSQCHAGMQVCGISGFSPYPPVASEHLASGMYLGPNLASGLMAPSSVYNKCSTAVHQNLLSTAKPFPVQSVGTNCETEPWDSGMSGFGNARVPEELRFPHACCVGIASQTLLSVLNPTDCWLQVSIKVLSICVNGEKVDLSTQTCLVFKNKVVIRPHATEEIKILFIPTNSGIFRCTFSVASWSFSADADTIAQAEALGSRVTLTAIAETPVIEVETEKKGVLDFGDLTYEGWKALPLKLINRTHATVPIRLIINANALAWRCFAFSKEPIRASLKAAPYADVVAQLVAPSVVSHVMPASYDGKDPEFLIVWVIFHSPKKILTSEILGSAEEFLARVDIEVDSPNPIPVLRSVDLRARAGVARIHAPRDSQTIYLLADVNSSTKQPLPLKNAGNIEVYLDIKVAEQGSQFSVDPESLFLKPGEEHEVTVSFTPKDPKACEERILIIFVQPLGPQYEVVLKGEVVTSGSKPLPPGPHCSDISLILSNKQFLTWGGVPLGRSQLQKLALRNSSTTTAQNLQLFIKGQDQDCFQIQNTFGSEERLTSNCEIRICPGEDFVISVLFAPTRLSCMLAKLEIKQLGNRSQPGIKFMIPLSGYGGTSNLILEDVKKLSDSYLVTVNDLIPGKESKVTFSVRNTGSRAAFVRAVGFKGSQRKVLLDPKVLRIFPDKFVLKERTQKDITLVYNPSSRKIGSKPETELITVYMFGGDEISRQQYRRALLHKPGIIKQILPKQSVLQSIDFAEAFQDELLSDEACDLPQRLHDIQLFYGSMRKITLSVIGEFRDSICSRTFLPPSSSAESKSNLSSETGTSGKQGVSVLLDVLPVKGPQGAPFLSQTAHPAQGTPTSEERWAVHPEHLILVAPSSCDLAKTGCFQIINSSVTLLKFELYWPAHCLTVTPQHGYIMPESKIQILVSPNLSVSTKESGLPWTGLIYIHCDNGQKKIIKVQIREDLTQEPSPHSLSSGTFGVLAPAPEPSISHLTKPLTKPPSTKVEIRSKTVVFPPTEPGKTSENYLELENCGPTNVKWHLSSFAPPYVKGVDETGDVFRATYTAFRCSPISGTLEGHGLQKVSITFLPRDRGNYAQFWDVECHPAKEPHMKHTLRFQLSGQSITAEKDPEDSRSSRDTLIKVDPAVVSRRRAVSETSSHMPGQPDLSHGGVYAPKDVYVFLPTKLGESRMLKVNLRNNSFFTHTLKFLSPREPFHIKHSRYSLRARHYIHIPVHFRPETVGRFEALLVIQTDEGKSIAVRLIGESLGKS</sequence>
<dbReference type="InterPro" id="IPR001152">
    <property type="entry name" value="Beta-thymosin"/>
</dbReference>
<dbReference type="FunFam" id="1.20.5.520:FF:000001">
    <property type="entry name" value="Thymosin beta"/>
    <property type="match status" value="1"/>
</dbReference>
<dbReference type="Pfam" id="PF00400">
    <property type="entry name" value="WD40"/>
    <property type="match status" value="4"/>
</dbReference>
<evidence type="ECO:0000256" key="32">
    <source>
        <dbReference type="SAM" id="MobiDB-lite"/>
    </source>
</evidence>
<protein>
    <recommendedName>
        <fullName evidence="27">Nucleoporin SEH1</fullName>
    </recommendedName>
    <alternativeName>
        <fullName evidence="28">GATOR2 complex protein SEH1</fullName>
    </alternativeName>
    <alternativeName>
        <fullName evidence="26">Nucleoporin seh1</fullName>
    </alternativeName>
    <alternativeName>
        <fullName evidence="29 30">Nup107-160 subcomplex subunit SEH1</fullName>
    </alternativeName>
</protein>
<evidence type="ECO:0000313" key="41">
    <source>
        <dbReference type="EMBL" id="EDM14743.1"/>
    </source>
</evidence>
<feature type="domain" description="Cep192-like" evidence="40">
    <location>
        <begin position="2850"/>
        <end position="2951"/>
    </location>
</feature>
<dbReference type="EMBL" id="CH473971">
    <property type="protein sequence ID" value="EDM14743.1"/>
    <property type="molecule type" value="Genomic_DNA"/>
</dbReference>
<evidence type="ECO:0000259" key="40">
    <source>
        <dbReference type="Pfam" id="PF22076"/>
    </source>
</evidence>
<keyword evidence="17" id="KW-0811">Translocation</keyword>
<keyword evidence="22" id="KW-0131">Cell cycle</keyword>
<keyword evidence="12" id="KW-0677">Repeat</keyword>
<dbReference type="PANTHER" id="PTHR16029:SF11">
    <property type="entry name" value="CENTROSOMAL PROTEIN OF 192 KDA"/>
    <property type="match status" value="1"/>
</dbReference>
<evidence type="ECO:0000256" key="2">
    <source>
        <dbReference type="ARBA" id="ARBA00004245"/>
    </source>
</evidence>
<dbReference type="GO" id="GO:0000776">
    <property type="term" value="C:kinetochore"/>
    <property type="evidence" value="ECO:0007669"/>
    <property type="project" value="UniProtKB-KW"/>
</dbReference>
<gene>
    <name evidence="41" type="ORF">rCG_46902</name>
</gene>
<comment type="function">
    <text evidence="24">As a component of the GATOR2 complex, functions as an activator of the amino acid-sensing branch of the mTORC1 signaling pathway. The GATOR2 complex indirectly activates mTORC1 through the inhibition of the GATOR1 subcomplex. GATOR2 probably acts as an E3 ubiquitin-protein ligase toward GATOR1. In the presence of abundant amino acids, the GATOR2 complex mediates ubiquitination of the NPRL2 core component of the GATOR1 complex, leading to GATOR1 inactivation. In the absence of amino acids, GATOR2 is inhibited, activating the GATOR1 complex. Within the GATOR2 complex, SEC13 and SEH1L are required to stabilize the complex.</text>
</comment>
<dbReference type="Pfam" id="PF25765">
    <property type="entry name" value="PLK4_bind_CEP192"/>
    <property type="match status" value="1"/>
</dbReference>
<organism evidence="41 42">
    <name type="scientific">Rattus norvegicus</name>
    <name type="common">Rat</name>
    <dbReference type="NCBI Taxonomy" id="10116"/>
    <lineage>
        <taxon>Eukaryota</taxon>
        <taxon>Metazoa</taxon>
        <taxon>Chordata</taxon>
        <taxon>Craniata</taxon>
        <taxon>Vertebrata</taxon>
        <taxon>Euteleostomi</taxon>
        <taxon>Mammalia</taxon>
        <taxon>Eutheria</taxon>
        <taxon>Euarchontoglires</taxon>
        <taxon>Glires</taxon>
        <taxon>Rodentia</taxon>
        <taxon>Myomorpha</taxon>
        <taxon>Muroidea</taxon>
        <taxon>Muridae</taxon>
        <taxon>Murinae</taxon>
        <taxon>Rattus</taxon>
    </lineage>
</organism>
<evidence type="ECO:0000256" key="10">
    <source>
        <dbReference type="ARBA" id="ARBA00022574"/>
    </source>
</evidence>
<evidence type="ECO:0000256" key="1">
    <source>
        <dbReference type="ARBA" id="ARBA00002483"/>
    </source>
</evidence>
<evidence type="ECO:0000259" key="35">
    <source>
        <dbReference type="Pfam" id="PF22065"/>
    </source>
</evidence>
<dbReference type="InterPro" id="IPR039103">
    <property type="entry name" value="Spd-2/CEP192"/>
</dbReference>
<evidence type="ECO:0000256" key="18">
    <source>
        <dbReference type="ARBA" id="ARBA00023132"/>
    </source>
</evidence>
<dbReference type="PROSITE" id="PS50294">
    <property type="entry name" value="WD_REPEATS_REGION"/>
    <property type="match status" value="1"/>
</dbReference>
<comment type="similarity">
    <text evidence="7">Belongs to the WD repeat SEC13 family.</text>
</comment>
<evidence type="ECO:0000256" key="27">
    <source>
        <dbReference type="ARBA" id="ARBA00069777"/>
    </source>
</evidence>
<evidence type="ECO:0000256" key="8">
    <source>
        <dbReference type="ARBA" id="ARBA00022448"/>
    </source>
</evidence>
<evidence type="ECO:0000256" key="28">
    <source>
        <dbReference type="ARBA" id="ARBA00079639"/>
    </source>
</evidence>
<feature type="region of interest" description="Disordered" evidence="32">
    <location>
        <begin position="1"/>
        <end position="21"/>
    </location>
</feature>
<evidence type="ECO:0000256" key="16">
    <source>
        <dbReference type="ARBA" id="ARBA00022927"/>
    </source>
</evidence>
<feature type="compositionally biased region" description="Polar residues" evidence="32">
    <location>
        <begin position="1858"/>
        <end position="1869"/>
    </location>
</feature>
<dbReference type="InterPro" id="IPR054089">
    <property type="entry name" value="Cep192-like_D3"/>
</dbReference>
<feature type="domain" description="Cep192-like" evidence="34">
    <location>
        <begin position="2212"/>
        <end position="2364"/>
    </location>
</feature>
<feature type="domain" description="Cep192-like" evidence="35">
    <location>
        <begin position="2990"/>
        <end position="3113"/>
    </location>
</feature>
<dbReference type="FunFam" id="2.130.10.10:FF:000063">
    <property type="entry name" value="SEH1 like nucleoporin"/>
    <property type="match status" value="1"/>
</dbReference>
<dbReference type="InterPro" id="IPR054090">
    <property type="entry name" value="Cep192_Spd-2-like_dom"/>
</dbReference>
<keyword evidence="16" id="KW-0653">Protein transport</keyword>
<dbReference type="Pfam" id="PF22067">
    <property type="entry name" value="Cep192_D3"/>
    <property type="match status" value="1"/>
</dbReference>
<evidence type="ECO:0000256" key="15">
    <source>
        <dbReference type="ARBA" id="ARBA00022838"/>
    </source>
</evidence>
<evidence type="ECO:0000313" key="42">
    <source>
        <dbReference type="Proteomes" id="UP000234681"/>
    </source>
</evidence>
<dbReference type="Gene3D" id="2.60.40.10">
    <property type="entry name" value="Immunoglobulins"/>
    <property type="match status" value="3"/>
</dbReference>
<dbReference type="Pfam" id="PF22064">
    <property type="entry name" value="Cep192_D2"/>
    <property type="match status" value="1"/>
</dbReference>
<feature type="domain" description="Cep192-like" evidence="36">
    <location>
        <begin position="3159"/>
        <end position="3255"/>
    </location>
</feature>
<feature type="non-terminal residue" evidence="41">
    <location>
        <position position="1"/>
    </location>
</feature>
<dbReference type="InterPro" id="IPR057662">
    <property type="entry name" value="CEP192_Aurora-A_bind"/>
</dbReference>
<dbReference type="GO" id="GO:0007015">
    <property type="term" value="P:actin filament organization"/>
    <property type="evidence" value="ECO:0007669"/>
    <property type="project" value="InterPro"/>
</dbReference>
<dbReference type="InterPro" id="IPR036322">
    <property type="entry name" value="WD40_repeat_dom_sf"/>
</dbReference>
<feature type="region of interest" description="Disordered" evidence="32">
    <location>
        <begin position="1621"/>
        <end position="1645"/>
    </location>
</feature>
<evidence type="ECO:0000259" key="33">
    <source>
        <dbReference type="Pfam" id="PF22060"/>
    </source>
</evidence>
<keyword evidence="13" id="KW-0498">Mitosis</keyword>
<evidence type="ECO:0000259" key="39">
    <source>
        <dbReference type="Pfam" id="PF22074"/>
    </source>
</evidence>
<feature type="region of interest" description="Disordered" evidence="32">
    <location>
        <begin position="1848"/>
        <end position="1887"/>
    </location>
</feature>
<keyword evidence="10 31" id="KW-0853">WD repeat</keyword>
<dbReference type="InterPro" id="IPR054092">
    <property type="entry name" value="Cep192-like_D6"/>
</dbReference>
<evidence type="ECO:0000256" key="5">
    <source>
        <dbReference type="ARBA" id="ARBA00004656"/>
    </source>
</evidence>
<reference evidence="42" key="1">
    <citation type="submission" date="2005-09" db="EMBL/GenBank/DDBJ databases">
        <authorList>
            <person name="Mural R.J."/>
            <person name="Li P.W."/>
            <person name="Adams M.D."/>
            <person name="Amanatides P.G."/>
            <person name="Baden-Tillson H."/>
            <person name="Barnstead M."/>
            <person name="Chin S.H."/>
            <person name="Dew I."/>
            <person name="Evans C.A."/>
            <person name="Ferriera S."/>
            <person name="Flanigan M."/>
            <person name="Fosler C."/>
            <person name="Glodek A."/>
            <person name="Gu Z."/>
            <person name="Holt R.A."/>
            <person name="Jennings D."/>
            <person name="Kraft C.L."/>
            <person name="Lu F."/>
            <person name="Nguyen T."/>
            <person name="Nusskern D.R."/>
            <person name="Pfannkoch C.M."/>
            <person name="Sitter C."/>
            <person name="Sutton G.G."/>
            <person name="Venter J.C."/>
            <person name="Wang Z."/>
            <person name="Woodage T."/>
            <person name="Zheng X.H."/>
            <person name="Zhong F."/>
        </authorList>
    </citation>
    <scope>NUCLEOTIDE SEQUENCE [LARGE SCALE GENOMIC DNA]</scope>
    <source>
        <strain>BN</strain>
        <strain evidence="42">Sprague-Dawley</strain>
    </source>
</reference>
<dbReference type="PANTHER" id="PTHR16029">
    <property type="entry name" value="CENTROSOMAL PROTEIN OF 192 KDA"/>
    <property type="match status" value="1"/>
</dbReference>
<dbReference type="GO" id="GO:0005856">
    <property type="term" value="C:cytoskeleton"/>
    <property type="evidence" value="ECO:0007669"/>
    <property type="project" value="UniProtKB-SubCell"/>
</dbReference>
<proteinExistence type="inferred from homology"/>
<keyword evidence="11" id="KW-0132">Cell division</keyword>
<evidence type="ECO:0000256" key="3">
    <source>
        <dbReference type="ARBA" id="ARBA00004567"/>
    </source>
</evidence>
<evidence type="ECO:0000256" key="14">
    <source>
        <dbReference type="ARBA" id="ARBA00022829"/>
    </source>
</evidence>
<dbReference type="InterPro" id="IPR054085">
    <property type="entry name" value="Cep192-like_D1"/>
</dbReference>
<comment type="subcellular location">
    <subcellularLocation>
        <location evidence="4">Chromosome</location>
        <location evidence="4">Centromere</location>
        <location evidence="4">Kinetochore</location>
    </subcellularLocation>
    <subcellularLocation>
        <location evidence="2">Cytoplasm</location>
        <location evidence="2">Cytoskeleton</location>
    </subcellularLocation>
    <subcellularLocation>
        <location evidence="5">Lysosome membrane</location>
    </subcellularLocation>
    <subcellularLocation>
        <location evidence="3">Nucleus</location>
        <location evidence="3">Nuclear pore complex</location>
    </subcellularLocation>
</comment>
<keyword evidence="15" id="KW-0995">Kinetochore</keyword>
<feature type="compositionally biased region" description="Basic and acidic residues" evidence="32">
    <location>
        <begin position="1660"/>
        <end position="1684"/>
    </location>
</feature>
<dbReference type="InterPro" id="IPR013783">
    <property type="entry name" value="Ig-like_fold"/>
</dbReference>
<dbReference type="GO" id="GO:0090222">
    <property type="term" value="P:centrosome-templated microtubule nucleation"/>
    <property type="evidence" value="ECO:0007669"/>
    <property type="project" value="InterPro"/>
</dbReference>
<evidence type="ECO:0000256" key="30">
    <source>
        <dbReference type="ARBA" id="ARBA00083053"/>
    </source>
</evidence>
<keyword evidence="20" id="KW-0458">Lysosome</keyword>
<feature type="compositionally biased region" description="Low complexity" evidence="32">
    <location>
        <begin position="2796"/>
        <end position="2807"/>
    </location>
</feature>
<dbReference type="Proteomes" id="UP000234681">
    <property type="component" value="Chromosome 18"/>
</dbReference>
<dbReference type="InterPro" id="IPR038386">
    <property type="entry name" value="Beta-thymosin_sf"/>
</dbReference>
<dbReference type="CDD" id="cd21856">
    <property type="entry name" value="Plk4BD_Cep192"/>
    <property type="match status" value="1"/>
</dbReference>
<evidence type="ECO:0000256" key="13">
    <source>
        <dbReference type="ARBA" id="ARBA00022776"/>
    </source>
</evidence>
<keyword evidence="9" id="KW-0963">Cytoplasm</keyword>
<feature type="domain" description="Cep192-like" evidence="33">
    <location>
        <begin position="2089"/>
        <end position="2210"/>
    </location>
</feature>
<feature type="compositionally biased region" description="Polar residues" evidence="32">
    <location>
        <begin position="1692"/>
        <end position="1708"/>
    </location>
</feature>
<dbReference type="InterPro" id="IPR015943">
    <property type="entry name" value="WD40/YVTN_repeat-like_dom_sf"/>
</dbReference>
<keyword evidence="21" id="KW-0539">Nucleus</keyword>
<evidence type="ECO:0000256" key="29">
    <source>
        <dbReference type="ARBA" id="ARBA00082440"/>
    </source>
</evidence>
<evidence type="ECO:0000259" key="38">
    <source>
        <dbReference type="Pfam" id="PF22073"/>
    </source>
</evidence>
<feature type="repeat" description="WD" evidence="31">
    <location>
        <begin position="715"/>
        <end position="747"/>
    </location>
</feature>
<feature type="region of interest" description="Disordered" evidence="32">
    <location>
        <begin position="2794"/>
        <end position="2813"/>
    </location>
</feature>
<feature type="region of interest" description="Disordered" evidence="32">
    <location>
        <begin position="1392"/>
        <end position="1416"/>
    </location>
</feature>
<dbReference type="SMART" id="SM00152">
    <property type="entry name" value="THY"/>
    <property type="match status" value="1"/>
</dbReference>
<comment type="similarity">
    <text evidence="6">Belongs to the thymosin beta family.</text>
</comment>
<dbReference type="Pfam" id="PF22065">
    <property type="entry name" value="Cep192_D7"/>
    <property type="match status" value="1"/>
</dbReference>
<dbReference type="CDD" id="cd22059">
    <property type="entry name" value="WH2_BetaT"/>
    <property type="match status" value="1"/>
</dbReference>
<evidence type="ECO:0000256" key="9">
    <source>
        <dbReference type="ARBA" id="ARBA00022490"/>
    </source>
</evidence>
<evidence type="ECO:0000259" key="34">
    <source>
        <dbReference type="Pfam" id="PF22064"/>
    </source>
</evidence>